<keyword evidence="2" id="KW-1185">Reference proteome</keyword>
<dbReference type="InterPro" id="IPR009822">
    <property type="entry name" value="YaeQ"/>
</dbReference>
<dbReference type="PIRSF" id="PIRSF011484">
    <property type="entry name" value="YaeQ"/>
    <property type="match status" value="1"/>
</dbReference>
<evidence type="ECO:0000313" key="2">
    <source>
        <dbReference type="Proteomes" id="UP000306585"/>
    </source>
</evidence>
<name>A0A5R9GH38_9PROT</name>
<dbReference type="Gene3D" id="3.10.640.10">
    <property type="entry name" value="Restriction endonuclease-like alpha-beta roll domain"/>
    <property type="match status" value="1"/>
</dbReference>
<dbReference type="PANTHER" id="PTHR38784">
    <property type="entry name" value="SUCROSE PHOSPHORYLASE"/>
    <property type="match status" value="1"/>
</dbReference>
<dbReference type="SUPFAM" id="SSF52980">
    <property type="entry name" value="Restriction endonuclease-like"/>
    <property type="match status" value="1"/>
</dbReference>
<accession>A0A5R9GH38</accession>
<comment type="caution">
    <text evidence="1">The sequence shown here is derived from an EMBL/GenBank/DDBJ whole genome shotgun (WGS) entry which is preliminary data.</text>
</comment>
<dbReference type="InterPro" id="IPR038590">
    <property type="entry name" value="YaeQ_sf"/>
</dbReference>
<dbReference type="EMBL" id="VBRY01000013">
    <property type="protein sequence ID" value="TLS65720.1"/>
    <property type="molecule type" value="Genomic_DNA"/>
</dbReference>
<dbReference type="InterPro" id="IPR011335">
    <property type="entry name" value="Restrct_endonuc-II-like"/>
</dbReference>
<dbReference type="OrthoDB" id="5293309at2"/>
<dbReference type="Pfam" id="PF07152">
    <property type="entry name" value="YaeQ"/>
    <property type="match status" value="1"/>
</dbReference>
<dbReference type="Proteomes" id="UP000306585">
    <property type="component" value="Unassembled WGS sequence"/>
</dbReference>
<dbReference type="PANTHER" id="PTHR38784:SF1">
    <property type="entry name" value="SUCROSE PHOSPHORYLASE"/>
    <property type="match status" value="1"/>
</dbReference>
<gene>
    <name evidence="1" type="ORF">FEF65_12160</name>
</gene>
<dbReference type="CDD" id="cd22368">
    <property type="entry name" value="YaeQ-like"/>
    <property type="match status" value="1"/>
</dbReference>
<protein>
    <submittedName>
        <fullName evidence="1">YaeQ family protein</fullName>
    </submittedName>
</protein>
<dbReference type="SMART" id="SM01322">
    <property type="entry name" value="YaeQ"/>
    <property type="match status" value="1"/>
</dbReference>
<proteinExistence type="predicted"/>
<dbReference type="AlphaFoldDB" id="A0A5R9GH38"/>
<reference evidence="1 2" key="1">
    <citation type="journal article" date="2019" name="Appl. Environ. Microbiol.">
        <title>Environmental Evidence and Genomic Insight of Iron-oxidizing Bacteria Preference Towards More Corrosion Resistant Stainless Steel at Higher Salinities.</title>
        <authorList>
            <person name="Garrison C.E."/>
            <person name="Price K.A."/>
            <person name="Field E.K."/>
        </authorList>
    </citation>
    <scope>NUCLEOTIDE SEQUENCE [LARGE SCALE GENOMIC DNA]</scope>
    <source>
        <strain evidence="1 2">P3</strain>
    </source>
</reference>
<evidence type="ECO:0000313" key="1">
    <source>
        <dbReference type="EMBL" id="TLS65720.1"/>
    </source>
</evidence>
<organism evidence="1 2">
    <name type="scientific">Mariprofundus erugo</name>
    <dbReference type="NCBI Taxonomy" id="2528639"/>
    <lineage>
        <taxon>Bacteria</taxon>
        <taxon>Pseudomonadati</taxon>
        <taxon>Pseudomonadota</taxon>
        <taxon>Candidatius Mariprofundia</taxon>
        <taxon>Mariprofundales</taxon>
        <taxon>Mariprofundaceae</taxon>
        <taxon>Mariprofundus</taxon>
    </lineage>
</organism>
<dbReference type="RefSeq" id="WP_138240098.1">
    <property type="nucleotide sequence ID" value="NZ_VBRY01000013.1"/>
</dbReference>
<sequence>MALKSTIFKAELQITDMDRNYYQDHQLTIARHPSENDERMMVRLLAFALNASETLQFTKGLSEDDEPDIWQKNFSDEIELWIELGQPDEKRIRKACGRSRRVMIYVYQYRSGKAWWEQHQNKLARFDNLAVVAISDAVVTALGEMAQRAMRLQCTVSDGQLWFTSGDQAIEITPEIWKYVKE</sequence>